<sequence>MTILRFLLHEPLRRRIRVLQAELELLVSRVEHLEQALEAASFPDSETRQRIKASIGLSIRIETTGSVLYGTLVAVNTDALELIDESGRQVIVPAAKITAMKV</sequence>
<protein>
    <submittedName>
        <fullName evidence="1">Uncharacterized protein</fullName>
    </submittedName>
</protein>
<gene>
    <name evidence="1" type="ORF">M0651_20420</name>
</gene>
<evidence type="ECO:0000313" key="2">
    <source>
        <dbReference type="Proteomes" id="UP001139534"/>
    </source>
</evidence>
<dbReference type="Proteomes" id="UP001139534">
    <property type="component" value="Unassembled WGS sequence"/>
</dbReference>
<keyword evidence="2" id="KW-1185">Reference proteome</keyword>
<accession>A0A9X2BUW8</accession>
<reference evidence="1" key="1">
    <citation type="submission" date="2022-04" db="EMBL/GenBank/DDBJ databases">
        <authorList>
            <person name="Seo M.-J."/>
        </authorList>
    </citation>
    <scope>NUCLEOTIDE SEQUENCE</scope>
    <source>
        <strain evidence="1">MBLB2552</strain>
    </source>
</reference>
<dbReference type="EMBL" id="JALPRK010000025">
    <property type="protein sequence ID" value="MCK8489546.1"/>
    <property type="molecule type" value="Genomic_DNA"/>
</dbReference>
<dbReference type="AlphaFoldDB" id="A0A9X2BUW8"/>
<name>A0A9X2BUW8_9BACL</name>
<organism evidence="1 2">
    <name type="scientific">Paenibacillus mellifer</name>
    <dbReference type="NCBI Taxonomy" id="2937794"/>
    <lineage>
        <taxon>Bacteria</taxon>
        <taxon>Bacillati</taxon>
        <taxon>Bacillota</taxon>
        <taxon>Bacilli</taxon>
        <taxon>Bacillales</taxon>
        <taxon>Paenibacillaceae</taxon>
        <taxon>Paenibacillus</taxon>
    </lineage>
</organism>
<evidence type="ECO:0000313" key="1">
    <source>
        <dbReference type="EMBL" id="MCK8489546.1"/>
    </source>
</evidence>
<proteinExistence type="predicted"/>
<dbReference type="RefSeq" id="WP_248553570.1">
    <property type="nucleotide sequence ID" value="NZ_JALPRK010000025.1"/>
</dbReference>
<comment type="caution">
    <text evidence="1">The sequence shown here is derived from an EMBL/GenBank/DDBJ whole genome shotgun (WGS) entry which is preliminary data.</text>
</comment>